<feature type="signal peptide" evidence="2">
    <location>
        <begin position="1"/>
        <end position="24"/>
    </location>
</feature>
<keyword evidence="2" id="KW-0732">Signal</keyword>
<dbReference type="Pfam" id="PF00089">
    <property type="entry name" value="Trypsin"/>
    <property type="match status" value="1"/>
</dbReference>
<dbReference type="InterPro" id="IPR009003">
    <property type="entry name" value="Peptidase_S1_PA"/>
</dbReference>
<evidence type="ECO:0000256" key="2">
    <source>
        <dbReference type="SAM" id="SignalP"/>
    </source>
</evidence>
<dbReference type="OrthoDB" id="547031at2759"/>
<evidence type="ECO:0000313" key="5">
    <source>
        <dbReference type="Proteomes" id="UP000218209"/>
    </source>
</evidence>
<protein>
    <recommendedName>
        <fullName evidence="3">Peptidase S1 domain-containing protein</fullName>
    </recommendedName>
</protein>
<evidence type="ECO:0000256" key="1">
    <source>
        <dbReference type="SAM" id="MobiDB-lite"/>
    </source>
</evidence>
<feature type="region of interest" description="Disordered" evidence="1">
    <location>
        <begin position="128"/>
        <end position="174"/>
    </location>
</feature>
<feature type="compositionally biased region" description="Basic and acidic residues" evidence="1">
    <location>
        <begin position="139"/>
        <end position="148"/>
    </location>
</feature>
<sequence length="208" mass="21448">MAAVFRGPTLLCAGTLIEWRFVLTAAHCRVDPRTDVVRVGVGTGGGGGSGGDGDVAGGTRLRLSRVWPHPGFRPDGGGAWRHDLAVLEIDDADERMAGRVLAVNDDPAYPPSDFVYMGDAAAAAGAVASGGGRGGWRPARLDGRRHDGGLGANRRRLGGGAGAQRAPVGRPAPRAGAAVRRRVWRARARVAAPVCGLPGGRLRLVSGR</sequence>
<feature type="domain" description="Peptidase S1" evidence="3">
    <location>
        <begin position="6"/>
        <end position="92"/>
    </location>
</feature>
<keyword evidence="5" id="KW-1185">Reference proteome</keyword>
<dbReference type="GO" id="GO:0004252">
    <property type="term" value="F:serine-type endopeptidase activity"/>
    <property type="evidence" value="ECO:0007669"/>
    <property type="project" value="InterPro"/>
</dbReference>
<dbReference type="Proteomes" id="UP000218209">
    <property type="component" value="Unassembled WGS sequence"/>
</dbReference>
<feature type="chain" id="PRO_5013027495" description="Peptidase S1 domain-containing protein" evidence="2">
    <location>
        <begin position="25"/>
        <end position="208"/>
    </location>
</feature>
<name>A0A1X6PAU4_PORUM</name>
<dbReference type="Gene3D" id="2.40.10.10">
    <property type="entry name" value="Trypsin-like serine proteases"/>
    <property type="match status" value="1"/>
</dbReference>
<dbReference type="SUPFAM" id="SSF50494">
    <property type="entry name" value="Trypsin-like serine proteases"/>
    <property type="match status" value="1"/>
</dbReference>
<dbReference type="InterPro" id="IPR018114">
    <property type="entry name" value="TRYPSIN_HIS"/>
</dbReference>
<dbReference type="AlphaFoldDB" id="A0A1X6PAU4"/>
<evidence type="ECO:0000259" key="3">
    <source>
        <dbReference type="Pfam" id="PF00089"/>
    </source>
</evidence>
<evidence type="ECO:0000313" key="4">
    <source>
        <dbReference type="EMBL" id="OSX77763.1"/>
    </source>
</evidence>
<gene>
    <name evidence="4" type="ORF">BU14_0135s0037</name>
</gene>
<dbReference type="InterPro" id="IPR001254">
    <property type="entry name" value="Trypsin_dom"/>
</dbReference>
<feature type="compositionally biased region" description="Low complexity" evidence="1">
    <location>
        <begin position="163"/>
        <end position="174"/>
    </location>
</feature>
<dbReference type="GO" id="GO:0006508">
    <property type="term" value="P:proteolysis"/>
    <property type="evidence" value="ECO:0007669"/>
    <property type="project" value="InterPro"/>
</dbReference>
<reference evidence="4 5" key="1">
    <citation type="submission" date="2017-03" db="EMBL/GenBank/DDBJ databases">
        <title>WGS assembly of Porphyra umbilicalis.</title>
        <authorList>
            <person name="Brawley S.H."/>
            <person name="Blouin N.A."/>
            <person name="Ficko-Blean E."/>
            <person name="Wheeler G.L."/>
            <person name="Lohr M."/>
            <person name="Goodson H.V."/>
            <person name="Jenkins J.W."/>
            <person name="Blaby-Haas C.E."/>
            <person name="Helliwell K.E."/>
            <person name="Chan C."/>
            <person name="Marriage T."/>
            <person name="Bhattacharya D."/>
            <person name="Klein A.S."/>
            <person name="Badis Y."/>
            <person name="Brodie J."/>
            <person name="Cao Y."/>
            <person name="Collen J."/>
            <person name="Dittami S.M."/>
            <person name="Gachon C.M."/>
            <person name="Green B.R."/>
            <person name="Karpowicz S."/>
            <person name="Kim J.W."/>
            <person name="Kudahl U."/>
            <person name="Lin S."/>
            <person name="Michel G."/>
            <person name="Mittag M."/>
            <person name="Olson B.J."/>
            <person name="Pangilinan J."/>
            <person name="Peng Y."/>
            <person name="Qiu H."/>
            <person name="Shu S."/>
            <person name="Singer J.T."/>
            <person name="Smith A.G."/>
            <person name="Sprecher B.N."/>
            <person name="Wagner V."/>
            <person name="Wang W."/>
            <person name="Wang Z.-Y."/>
            <person name="Yan J."/>
            <person name="Yarish C."/>
            <person name="Zoeuner-Riek S."/>
            <person name="Zhuang Y."/>
            <person name="Zou Y."/>
            <person name="Lindquist E.A."/>
            <person name="Grimwood J."/>
            <person name="Barry K."/>
            <person name="Rokhsar D.S."/>
            <person name="Schmutz J."/>
            <person name="Stiller J.W."/>
            <person name="Grossman A.R."/>
            <person name="Prochnik S.E."/>
        </authorList>
    </citation>
    <scope>NUCLEOTIDE SEQUENCE [LARGE SCALE GENOMIC DNA]</scope>
    <source>
        <strain evidence="4">4086291</strain>
    </source>
</reference>
<dbReference type="InterPro" id="IPR043504">
    <property type="entry name" value="Peptidase_S1_PA_chymotrypsin"/>
</dbReference>
<dbReference type="PROSITE" id="PS00134">
    <property type="entry name" value="TRYPSIN_HIS"/>
    <property type="match status" value="1"/>
</dbReference>
<accession>A0A1X6PAU4</accession>
<proteinExistence type="predicted"/>
<dbReference type="EMBL" id="KV918829">
    <property type="protein sequence ID" value="OSX77763.1"/>
    <property type="molecule type" value="Genomic_DNA"/>
</dbReference>
<organism evidence="4 5">
    <name type="scientific">Porphyra umbilicalis</name>
    <name type="common">Purple laver</name>
    <name type="synonym">Red alga</name>
    <dbReference type="NCBI Taxonomy" id="2786"/>
    <lineage>
        <taxon>Eukaryota</taxon>
        <taxon>Rhodophyta</taxon>
        <taxon>Bangiophyceae</taxon>
        <taxon>Bangiales</taxon>
        <taxon>Bangiaceae</taxon>
        <taxon>Porphyra</taxon>
    </lineage>
</organism>